<organism evidence="1 2">
    <name type="scientific">Niabella ginsengisoli</name>
    <dbReference type="NCBI Taxonomy" id="522298"/>
    <lineage>
        <taxon>Bacteria</taxon>
        <taxon>Pseudomonadati</taxon>
        <taxon>Bacteroidota</taxon>
        <taxon>Chitinophagia</taxon>
        <taxon>Chitinophagales</taxon>
        <taxon>Chitinophagaceae</taxon>
        <taxon>Niabella</taxon>
    </lineage>
</organism>
<reference evidence="1 2" key="1">
    <citation type="submission" date="2022-02" db="EMBL/GenBank/DDBJ databases">
        <authorList>
            <person name="Min J."/>
        </authorList>
    </citation>
    <scope>NUCLEOTIDE SEQUENCE [LARGE SCALE GENOMIC DNA]</scope>
    <source>
        <strain evidence="1 2">GR10-1</strain>
    </source>
</reference>
<dbReference type="Proteomes" id="UP001202248">
    <property type="component" value="Unassembled WGS sequence"/>
</dbReference>
<dbReference type="Pfam" id="PF14100">
    <property type="entry name" value="DUF6807"/>
    <property type="match status" value="1"/>
</dbReference>
<gene>
    <name evidence="1" type="ORF">MKP09_10710</name>
</gene>
<evidence type="ECO:0000313" key="1">
    <source>
        <dbReference type="EMBL" id="MCH5598349.1"/>
    </source>
</evidence>
<proteinExistence type="predicted"/>
<evidence type="ECO:0000313" key="2">
    <source>
        <dbReference type="Proteomes" id="UP001202248"/>
    </source>
</evidence>
<name>A0ABS9SJ15_9BACT</name>
<dbReference type="InterPro" id="IPR029475">
    <property type="entry name" value="DUF6807"/>
</dbReference>
<dbReference type="EMBL" id="JAKWBL010000001">
    <property type="protein sequence ID" value="MCH5598349.1"/>
    <property type="molecule type" value="Genomic_DNA"/>
</dbReference>
<comment type="caution">
    <text evidence="1">The sequence shown here is derived from an EMBL/GenBank/DDBJ whole genome shotgun (WGS) entry which is preliminary data.</text>
</comment>
<accession>A0ABS9SJ15</accession>
<dbReference type="RefSeq" id="WP_240828548.1">
    <property type="nucleotide sequence ID" value="NZ_JAKWBL010000001.1"/>
</dbReference>
<protein>
    <submittedName>
        <fullName evidence="1">PmoA family protein</fullName>
    </submittedName>
</protein>
<sequence>MFNFLCPKWLFYQAFTWRKKADIIYNKQLLTSYCYYDSIAKPFLYPVNTLDGIAVTRGYPIDPRLGDRTDHPHHVGIWMNYESVNGIDFWNNSTAIAAEKKNRYGTVKHEKIVKTRASGNTASLAATAKWVNESGDVFLNEKSSYAFKVVGDIFIIDRATTLSALKNTVVFKDVKDGFFAIRVARELEMPSKEPGIFIDANGNTTKTDPIAPNVISGMYQNSNGIMGDSVWSSKATWATLKGSKDGKPITIAMFDHPSNIGYPTYWHARGYGLFALNPLGRKIFSNGKEELNLTLSPGKSVTFRYRIIISSKNIDTTELANLSEDFKKTIL</sequence>
<keyword evidence="2" id="KW-1185">Reference proteome</keyword>